<feature type="compositionally biased region" description="Low complexity" evidence="1">
    <location>
        <begin position="77"/>
        <end position="87"/>
    </location>
</feature>
<comment type="caution">
    <text evidence="2">The sequence shown here is derived from an EMBL/GenBank/DDBJ whole genome shotgun (WGS) entry which is preliminary data.</text>
</comment>
<accession>A0A502GEI7</accession>
<dbReference type="RefSeq" id="WP_140882111.1">
    <property type="nucleotide sequence ID" value="NZ_RCZP01000004.1"/>
</dbReference>
<gene>
    <name evidence="2" type="ORF">EAH89_07185</name>
</gene>
<evidence type="ECO:0000256" key="1">
    <source>
        <dbReference type="SAM" id="MobiDB-lite"/>
    </source>
</evidence>
<feature type="compositionally biased region" description="Basic and acidic residues" evidence="1">
    <location>
        <begin position="7"/>
        <end position="16"/>
    </location>
</feature>
<name>A0A502GEI7_9PROT</name>
<reference evidence="2 3" key="1">
    <citation type="journal article" date="2019" name="Environ. Microbiol.">
        <title>Species interactions and distinct microbial communities in high Arctic permafrost affected cryosols are associated with the CH4 and CO2 gas fluxes.</title>
        <authorList>
            <person name="Altshuler I."/>
            <person name="Hamel J."/>
            <person name="Turney S."/>
            <person name="Magnuson E."/>
            <person name="Levesque R."/>
            <person name="Greer C."/>
            <person name="Whyte L.G."/>
        </authorList>
    </citation>
    <scope>NUCLEOTIDE SEQUENCE [LARGE SCALE GENOMIC DNA]</scope>
    <source>
        <strain evidence="2 3">S9.3B</strain>
    </source>
</reference>
<dbReference type="EMBL" id="RCZP01000004">
    <property type="protein sequence ID" value="TPG59123.1"/>
    <property type="molecule type" value="Genomic_DNA"/>
</dbReference>
<proteinExistence type="predicted"/>
<dbReference type="Proteomes" id="UP000317078">
    <property type="component" value="Unassembled WGS sequence"/>
</dbReference>
<feature type="region of interest" description="Disordered" evidence="1">
    <location>
        <begin position="1"/>
        <end position="100"/>
    </location>
</feature>
<evidence type="ECO:0000313" key="2">
    <source>
        <dbReference type="EMBL" id="TPG59123.1"/>
    </source>
</evidence>
<organism evidence="2 3">
    <name type="scientific">Muricoccus nepalensis</name>
    <dbReference type="NCBI Taxonomy" id="1854500"/>
    <lineage>
        <taxon>Bacteria</taxon>
        <taxon>Pseudomonadati</taxon>
        <taxon>Pseudomonadota</taxon>
        <taxon>Alphaproteobacteria</taxon>
        <taxon>Acetobacterales</taxon>
        <taxon>Roseomonadaceae</taxon>
        <taxon>Muricoccus</taxon>
    </lineage>
</organism>
<dbReference type="AlphaFoldDB" id="A0A502GEI7"/>
<evidence type="ECO:0000313" key="3">
    <source>
        <dbReference type="Proteomes" id="UP000317078"/>
    </source>
</evidence>
<sequence length="100" mass="10044">MTKKKSDHGGDDDRVTNRGTVKGHHPDPDVNVPEGGAAEAPKEARGAMKGATSTAEDGNAGTGGTSGATVGKREQEQAAAAGAAGAEKTQSGRGHRKHED</sequence>
<protein>
    <submittedName>
        <fullName evidence="2">Uncharacterized protein</fullName>
    </submittedName>
</protein>
<keyword evidence="3" id="KW-1185">Reference proteome</keyword>